<comment type="caution">
    <text evidence="1">The sequence shown here is derived from an EMBL/GenBank/DDBJ whole genome shotgun (WGS) entry which is preliminary data.</text>
</comment>
<gene>
    <name evidence="1" type="ORF">Mrose_00581</name>
</gene>
<accession>A0A399EWP9</accession>
<proteinExistence type="predicted"/>
<protein>
    <recommendedName>
        <fullName evidence="3">CRISPR-associated protein Cas5</fullName>
    </recommendedName>
</protein>
<dbReference type="EMBL" id="QWLA01000006">
    <property type="protein sequence ID" value="RIH88974.1"/>
    <property type="molecule type" value="Genomic_DNA"/>
</dbReference>
<evidence type="ECO:0000313" key="1">
    <source>
        <dbReference type="EMBL" id="RIH88974.1"/>
    </source>
</evidence>
<organism evidence="1 2">
    <name type="scientific">Calidithermus roseus</name>
    <dbReference type="NCBI Taxonomy" id="1644118"/>
    <lineage>
        <taxon>Bacteria</taxon>
        <taxon>Thermotogati</taxon>
        <taxon>Deinococcota</taxon>
        <taxon>Deinococci</taxon>
        <taxon>Thermales</taxon>
        <taxon>Thermaceae</taxon>
        <taxon>Calidithermus</taxon>
    </lineage>
</organism>
<sequence length="256" mass="29419">MYASALWIRPTSALTFRVLPGSILDIATYPFIPPTALSGWLRRLFWARVGHLPPDLKEGNTPRFYVLPRRYVPLGAYPVGEWRVHRTYRHGPRTFGHGEFSRLRREGKAPKGGDLQLHTWEYLFAEVFLGVLLAKRREDLEVLKPLANHGGKLGKEGFAYLEAIGEPMEVHPQEAESTPFTPMRAESWTGPVQGAYPLYRFRFKEEADPEPESPHPSPVAGYEGTYFVLPKGSGRTWGFFLEERFFAWNLVEYFYE</sequence>
<reference evidence="1 2" key="1">
    <citation type="submission" date="2018-08" db="EMBL/GenBank/DDBJ databases">
        <title>Meiothermus roseus NBRC 110900 genome sequencing project.</title>
        <authorList>
            <person name="Da Costa M.S."/>
            <person name="Albuquerque L."/>
            <person name="Raposo P."/>
            <person name="Froufe H.J.C."/>
            <person name="Barroso C.S."/>
            <person name="Egas C."/>
        </authorList>
    </citation>
    <scope>NUCLEOTIDE SEQUENCE [LARGE SCALE GENOMIC DNA]</scope>
    <source>
        <strain evidence="1 2">NBRC 110900</strain>
    </source>
</reference>
<name>A0A399EWP9_9DEIN</name>
<dbReference type="RefSeq" id="WP_119275930.1">
    <property type="nucleotide sequence ID" value="NZ_QWLA01000006.1"/>
</dbReference>
<evidence type="ECO:0008006" key="3">
    <source>
        <dbReference type="Google" id="ProtNLM"/>
    </source>
</evidence>
<keyword evidence="2" id="KW-1185">Reference proteome</keyword>
<dbReference type="AlphaFoldDB" id="A0A399EWP9"/>
<dbReference type="Proteomes" id="UP000265341">
    <property type="component" value="Unassembled WGS sequence"/>
</dbReference>
<evidence type="ECO:0000313" key="2">
    <source>
        <dbReference type="Proteomes" id="UP000265341"/>
    </source>
</evidence>
<dbReference type="OrthoDB" id="34229at2"/>